<dbReference type="SUPFAM" id="SSF52540">
    <property type="entry name" value="P-loop containing nucleoside triphosphate hydrolases"/>
    <property type="match status" value="1"/>
</dbReference>
<evidence type="ECO:0000313" key="3">
    <source>
        <dbReference type="Proteomes" id="UP000616779"/>
    </source>
</evidence>
<dbReference type="InterPro" id="IPR027417">
    <property type="entry name" value="P-loop_NTPase"/>
</dbReference>
<keyword evidence="3" id="KW-1185">Reference proteome</keyword>
<comment type="caution">
    <text evidence="2">The sequence shown here is derived from an EMBL/GenBank/DDBJ whole genome shotgun (WGS) entry which is preliminary data.</text>
</comment>
<reference evidence="2 3" key="1">
    <citation type="submission" date="2019-10" db="EMBL/GenBank/DDBJ databases">
        <title>Description of Paenibacillus terrestris sp. nov.</title>
        <authorList>
            <person name="Carlier A."/>
            <person name="Qi S."/>
        </authorList>
    </citation>
    <scope>NUCLEOTIDE SEQUENCE [LARGE SCALE GENOMIC DNA]</scope>
    <source>
        <strain evidence="2 3">LMG 31458</strain>
    </source>
</reference>
<evidence type="ECO:0000313" key="2">
    <source>
        <dbReference type="EMBL" id="NOU75501.1"/>
    </source>
</evidence>
<dbReference type="Pfam" id="PF12532">
    <property type="entry name" value="DUF3732"/>
    <property type="match status" value="1"/>
</dbReference>
<dbReference type="EMBL" id="WHOA01000216">
    <property type="protein sequence ID" value="NOU75501.1"/>
    <property type="molecule type" value="Genomic_DNA"/>
</dbReference>
<protein>
    <submittedName>
        <fullName evidence="2">DUF3732 domain-containing protein</fullName>
    </submittedName>
</protein>
<gene>
    <name evidence="2" type="ORF">GC098_29700</name>
</gene>
<name>A0ABX1Y5I2_9BACL</name>
<sequence>MGDSSMSIQIKSIVLYHKTGKMRTVQFTLGKVNIITGKSKVGKSAIIEIIEYCLGRSEFRVPEGVIRNHVVFFGVKLKHKEHEIIIVKKAPEGNAVSQSQIHFEVGTDLQFPDLDKIKTNSNDDSLVEYLGNLIGISANLHIPSVGESRDSIEANFKHTRTFLFQKQSVIANESTLFHRQNEPFIPQAIKDTLPYFLGVIREDQLRLEQELRQTKRQLKLLKKRMDEAILIAGNSSASAISLFEEAKQVGLLDEKISSDNSEAILSYLREALKWKPYDAPLFETNHSQKLQSDRRGIIEQIAQVNDQISSAQAFASEAIGYTHQANQQRLRLESVHLFPSEGDGREHCPLCTSRMENSVPTVDLINSSLLNLKNNLISVERERPKLREFLSQLTQEQNSLKEELQTITSSINSLVMEQQIADDIKEINTRIARVVGRISMFLEHYHEVHEDKGLSGQIAQLVDRIKVLEQELDKDKKDELLTSALSRISTYMTKWAEELQLEHSESPYRLDLKNLTVIADQEERPIPMYRMGSGENWLGCHLVSHLALHKYFIQRARPIPSFIILDQPTQVYFPPDKYSVMEGLDEELTDEDRLAVSRLFNLLFSVCNELQSKLQIIVLDHANIDIPEFQEALIEEPWRNGRALIPSDWLLEDTE</sequence>
<keyword evidence="1" id="KW-0175">Coiled coil</keyword>
<evidence type="ECO:0000256" key="1">
    <source>
        <dbReference type="SAM" id="Coils"/>
    </source>
</evidence>
<feature type="coiled-coil region" evidence="1">
    <location>
        <begin position="204"/>
        <end position="231"/>
    </location>
</feature>
<dbReference type="Gene3D" id="3.40.50.300">
    <property type="entry name" value="P-loop containing nucleotide triphosphate hydrolases"/>
    <property type="match status" value="1"/>
</dbReference>
<dbReference type="InterPro" id="IPR022205">
    <property type="entry name" value="DUF3732"/>
</dbReference>
<proteinExistence type="predicted"/>
<organism evidence="2 3">
    <name type="scientific">Paenibacillus phytorum</name>
    <dbReference type="NCBI Taxonomy" id="2654977"/>
    <lineage>
        <taxon>Bacteria</taxon>
        <taxon>Bacillati</taxon>
        <taxon>Bacillota</taxon>
        <taxon>Bacilli</taxon>
        <taxon>Bacillales</taxon>
        <taxon>Paenibacillaceae</taxon>
        <taxon>Paenibacillus</taxon>
    </lineage>
</organism>
<dbReference type="Proteomes" id="UP000616779">
    <property type="component" value="Unassembled WGS sequence"/>
</dbReference>
<accession>A0ABX1Y5I2</accession>